<comment type="caution">
    <text evidence="6">The sequence shown here is derived from an EMBL/GenBank/DDBJ whole genome shotgun (WGS) entry which is preliminary data.</text>
</comment>
<dbReference type="SUPFAM" id="SSF52172">
    <property type="entry name" value="CheY-like"/>
    <property type="match status" value="1"/>
</dbReference>
<dbReference type="SMART" id="SM00448">
    <property type="entry name" value="REC"/>
    <property type="match status" value="1"/>
</dbReference>
<gene>
    <name evidence="6" type="ORF">ACFODX_09075</name>
</gene>
<organism evidence="6 7">
    <name type="scientific">Cellvibrio fontiphilus</name>
    <dbReference type="NCBI Taxonomy" id="1815559"/>
    <lineage>
        <taxon>Bacteria</taxon>
        <taxon>Pseudomonadati</taxon>
        <taxon>Pseudomonadota</taxon>
        <taxon>Gammaproteobacteria</taxon>
        <taxon>Cellvibrionales</taxon>
        <taxon>Cellvibrionaceae</taxon>
        <taxon>Cellvibrio</taxon>
    </lineage>
</organism>
<dbReference type="PANTHER" id="PTHR44591">
    <property type="entry name" value="STRESS RESPONSE REGULATOR PROTEIN 1"/>
    <property type="match status" value="1"/>
</dbReference>
<evidence type="ECO:0000313" key="6">
    <source>
        <dbReference type="EMBL" id="MFC3115705.1"/>
    </source>
</evidence>
<proteinExistence type="predicted"/>
<dbReference type="InterPro" id="IPR050595">
    <property type="entry name" value="Bact_response_regulator"/>
</dbReference>
<feature type="modified residue" description="4-aspartylphosphate" evidence="2">
    <location>
        <position position="54"/>
    </location>
</feature>
<keyword evidence="4" id="KW-1133">Transmembrane helix</keyword>
<keyword evidence="4" id="KW-0472">Membrane</keyword>
<keyword evidence="4" id="KW-0812">Transmembrane</keyword>
<protein>
    <submittedName>
        <fullName evidence="6">Response regulator</fullName>
    </submittedName>
</protein>
<dbReference type="EMBL" id="JBHRTF010000004">
    <property type="protein sequence ID" value="MFC3115705.1"/>
    <property type="molecule type" value="Genomic_DNA"/>
</dbReference>
<dbReference type="Gene3D" id="3.40.50.2300">
    <property type="match status" value="1"/>
</dbReference>
<dbReference type="RefSeq" id="WP_378118281.1">
    <property type="nucleotide sequence ID" value="NZ_JBHRTF010000004.1"/>
</dbReference>
<sequence length="499" mass="55056">MASKRALIVDDSTTAQYRLKKMLRAYPLDIDIVDSGEAALRYLAHHSPDVIFMDHLMPGMDGFRALQIIKSHPETAMIPVIMYTSKSGDVYTGQARALGALDVVSKDRINATDLSRVMETIHIYPLPKSAAPDNHPHHSVESPELIAAANKVTATASSQLERRAPNQAAMEQARNIELRLSHMEHSLEDNRRFITSRVSRELQGLRQSLRQEFSDILQQQTPPAAAEPAAPVESNSGNRWVLGFVLVIGVALSLYFLIQIKNQLGQQQQQQEILSEQLQSLLQMPSPATPLLSPQLPAAQLPSQSAAQLASQSTAQLPTESTAQPTSPNAQLTAAPTSAAESDNYLEDLAWTFNQQGALAFRQYTIDTSTVLRLHELLHRLASRGFKGMAVISIYVGDFCIGKDKNGMDQLAADETSLSNCMLSSELYGMDRLRADYARETEMILRNLTGSINSTLSVDIHAMEGTEPYPERLPTFFAGEWNAIAQKNNRIELVLVEAK</sequence>
<dbReference type="PANTHER" id="PTHR44591:SF24">
    <property type="entry name" value="PROTEIN-GLUTAMATE METHYLESTERASE_PROTEIN-GLUTAMINE GLUTAMINASE 1"/>
    <property type="match status" value="1"/>
</dbReference>
<feature type="domain" description="Response regulatory" evidence="5">
    <location>
        <begin position="5"/>
        <end position="121"/>
    </location>
</feature>
<feature type="compositionally biased region" description="Low complexity" evidence="3">
    <location>
        <begin position="303"/>
        <end position="318"/>
    </location>
</feature>
<dbReference type="PROSITE" id="PS50110">
    <property type="entry name" value="RESPONSE_REGULATORY"/>
    <property type="match status" value="1"/>
</dbReference>
<evidence type="ECO:0000256" key="2">
    <source>
        <dbReference type="PROSITE-ProRule" id="PRU00169"/>
    </source>
</evidence>
<accession>A0ABV7FEJ7</accession>
<evidence type="ECO:0000256" key="3">
    <source>
        <dbReference type="SAM" id="MobiDB-lite"/>
    </source>
</evidence>
<feature type="transmembrane region" description="Helical" evidence="4">
    <location>
        <begin position="240"/>
        <end position="258"/>
    </location>
</feature>
<name>A0ABV7FEJ7_9GAMM</name>
<evidence type="ECO:0000256" key="1">
    <source>
        <dbReference type="ARBA" id="ARBA00022553"/>
    </source>
</evidence>
<evidence type="ECO:0000259" key="5">
    <source>
        <dbReference type="PROSITE" id="PS50110"/>
    </source>
</evidence>
<feature type="region of interest" description="Disordered" evidence="3">
    <location>
        <begin position="303"/>
        <end position="337"/>
    </location>
</feature>
<keyword evidence="7" id="KW-1185">Reference proteome</keyword>
<dbReference type="InterPro" id="IPR001789">
    <property type="entry name" value="Sig_transdc_resp-reg_receiver"/>
</dbReference>
<evidence type="ECO:0000313" key="7">
    <source>
        <dbReference type="Proteomes" id="UP001595555"/>
    </source>
</evidence>
<dbReference type="CDD" id="cd00156">
    <property type="entry name" value="REC"/>
    <property type="match status" value="1"/>
</dbReference>
<reference evidence="7" key="1">
    <citation type="journal article" date="2019" name="Int. J. Syst. Evol. Microbiol.">
        <title>The Global Catalogue of Microorganisms (GCM) 10K type strain sequencing project: providing services to taxonomists for standard genome sequencing and annotation.</title>
        <authorList>
            <consortium name="The Broad Institute Genomics Platform"/>
            <consortium name="The Broad Institute Genome Sequencing Center for Infectious Disease"/>
            <person name="Wu L."/>
            <person name="Ma J."/>
        </authorList>
    </citation>
    <scope>NUCLEOTIDE SEQUENCE [LARGE SCALE GENOMIC DNA]</scope>
    <source>
        <strain evidence="7">KCTC 52237</strain>
    </source>
</reference>
<dbReference type="InterPro" id="IPR011006">
    <property type="entry name" value="CheY-like_superfamily"/>
</dbReference>
<evidence type="ECO:0000256" key="4">
    <source>
        <dbReference type="SAM" id="Phobius"/>
    </source>
</evidence>
<keyword evidence="1 2" id="KW-0597">Phosphoprotein</keyword>
<feature type="compositionally biased region" description="Polar residues" evidence="3">
    <location>
        <begin position="319"/>
        <end position="337"/>
    </location>
</feature>
<dbReference type="Proteomes" id="UP001595555">
    <property type="component" value="Unassembled WGS sequence"/>
</dbReference>
<dbReference type="Pfam" id="PF00072">
    <property type="entry name" value="Response_reg"/>
    <property type="match status" value="1"/>
</dbReference>